<keyword evidence="3" id="KW-1185">Reference proteome</keyword>
<sequence>MMDVHGPLTPPVDHGDDDYDISKQQQQQQPSVKFDLSSITITTASEPIEHQQTIKDPQLPSPCIDISAHMVPDSILVALLDREQEMKGLVQHNLPFFQTVQQHIGPAQWPAFETVLYCDRQQLPDKEWMSRIEHWLDQVPSMVGTFKELVGYVEQEEEYGDDDDDDQTRTYNNQCSFLNHVDLSHIRQYPERLQAFKSSYPQFFINCQQVLSNDTMSKLETTLYTPKAKLSDDQWKGAIKKQLSPYPNLMDQLKEIIAYEVDDE</sequence>
<gene>
    <name evidence="2" type="ORF">BCR42DRAFT_488966</name>
</gene>
<proteinExistence type="predicted"/>
<evidence type="ECO:0000313" key="2">
    <source>
        <dbReference type="EMBL" id="ORZ20457.1"/>
    </source>
</evidence>
<reference evidence="2 3" key="1">
    <citation type="submission" date="2016-07" db="EMBL/GenBank/DDBJ databases">
        <title>Pervasive Adenine N6-methylation of Active Genes in Fungi.</title>
        <authorList>
            <consortium name="DOE Joint Genome Institute"/>
            <person name="Mondo S.J."/>
            <person name="Dannebaum R.O."/>
            <person name="Kuo R.C."/>
            <person name="Labutti K."/>
            <person name="Haridas S."/>
            <person name="Kuo A."/>
            <person name="Salamov A."/>
            <person name="Ahrendt S.R."/>
            <person name="Lipzen A."/>
            <person name="Sullivan W."/>
            <person name="Andreopoulos W.B."/>
            <person name="Clum A."/>
            <person name="Lindquist E."/>
            <person name="Daum C."/>
            <person name="Ramamoorthy G.K."/>
            <person name="Gryganskyi A."/>
            <person name="Culley D."/>
            <person name="Magnuson J.K."/>
            <person name="James T.Y."/>
            <person name="O'Malley M.A."/>
            <person name="Stajich J.E."/>
            <person name="Spatafora J.W."/>
            <person name="Visel A."/>
            <person name="Grigoriev I.V."/>
        </authorList>
    </citation>
    <scope>NUCLEOTIDE SEQUENCE [LARGE SCALE GENOMIC DNA]</scope>
    <source>
        <strain evidence="2 3">NRRL 1336</strain>
    </source>
</reference>
<evidence type="ECO:0000313" key="3">
    <source>
        <dbReference type="Proteomes" id="UP000193560"/>
    </source>
</evidence>
<dbReference type="EMBL" id="MCGE01000006">
    <property type="protein sequence ID" value="ORZ20457.1"/>
    <property type="molecule type" value="Genomic_DNA"/>
</dbReference>
<dbReference type="AlphaFoldDB" id="A0A1X2IQC7"/>
<dbReference type="OrthoDB" id="5279943at2759"/>
<dbReference type="Proteomes" id="UP000193560">
    <property type="component" value="Unassembled WGS sequence"/>
</dbReference>
<feature type="region of interest" description="Disordered" evidence="1">
    <location>
        <begin position="1"/>
        <end position="32"/>
    </location>
</feature>
<organism evidence="2 3">
    <name type="scientific">Absidia repens</name>
    <dbReference type="NCBI Taxonomy" id="90262"/>
    <lineage>
        <taxon>Eukaryota</taxon>
        <taxon>Fungi</taxon>
        <taxon>Fungi incertae sedis</taxon>
        <taxon>Mucoromycota</taxon>
        <taxon>Mucoromycotina</taxon>
        <taxon>Mucoromycetes</taxon>
        <taxon>Mucorales</taxon>
        <taxon>Cunninghamellaceae</taxon>
        <taxon>Absidia</taxon>
    </lineage>
</organism>
<comment type="caution">
    <text evidence="2">The sequence shown here is derived from an EMBL/GenBank/DDBJ whole genome shotgun (WGS) entry which is preliminary data.</text>
</comment>
<accession>A0A1X2IQC7</accession>
<name>A0A1X2IQC7_9FUNG</name>
<protein>
    <submittedName>
        <fullName evidence="2">Uncharacterized protein</fullName>
    </submittedName>
</protein>
<evidence type="ECO:0000256" key="1">
    <source>
        <dbReference type="SAM" id="MobiDB-lite"/>
    </source>
</evidence>